<dbReference type="PANTHER" id="PTHR47718:SF17">
    <property type="entry name" value="PROTEIN FAR1-RELATED SEQUENCE 5-LIKE"/>
    <property type="match status" value="1"/>
</dbReference>
<evidence type="ECO:0000256" key="2">
    <source>
        <dbReference type="ARBA" id="ARBA00022771"/>
    </source>
</evidence>
<proteinExistence type="predicted"/>
<evidence type="ECO:0000256" key="1">
    <source>
        <dbReference type="ARBA" id="ARBA00022723"/>
    </source>
</evidence>
<protein>
    <recommendedName>
        <fullName evidence="5">SWIM-type domain-containing protein</fullName>
    </recommendedName>
</protein>
<feature type="domain" description="SWIM-type" evidence="5">
    <location>
        <begin position="84"/>
        <end position="120"/>
    </location>
</feature>
<dbReference type="AlphaFoldDB" id="A0A8X8Z1M0"/>
<dbReference type="InterPro" id="IPR007527">
    <property type="entry name" value="Znf_SWIM"/>
</dbReference>
<dbReference type="Proteomes" id="UP000298416">
    <property type="component" value="Unassembled WGS sequence"/>
</dbReference>
<reference evidence="6" key="2">
    <citation type="submission" date="2020-08" db="EMBL/GenBank/DDBJ databases">
        <title>Plant Genome Project.</title>
        <authorList>
            <person name="Zhang R.-G."/>
        </authorList>
    </citation>
    <scope>NUCLEOTIDE SEQUENCE</scope>
    <source>
        <strain evidence="6">Huo1</strain>
        <tissue evidence="6">Leaf</tissue>
    </source>
</reference>
<evidence type="ECO:0000259" key="5">
    <source>
        <dbReference type="PROSITE" id="PS50966"/>
    </source>
</evidence>
<keyword evidence="3" id="KW-0862">Zinc</keyword>
<keyword evidence="1" id="KW-0479">Metal-binding</keyword>
<dbReference type="PANTHER" id="PTHR47718">
    <property type="entry name" value="OS01G0519700 PROTEIN"/>
    <property type="match status" value="1"/>
</dbReference>
<organism evidence="6">
    <name type="scientific">Salvia splendens</name>
    <name type="common">Scarlet sage</name>
    <dbReference type="NCBI Taxonomy" id="180675"/>
    <lineage>
        <taxon>Eukaryota</taxon>
        <taxon>Viridiplantae</taxon>
        <taxon>Streptophyta</taxon>
        <taxon>Embryophyta</taxon>
        <taxon>Tracheophyta</taxon>
        <taxon>Spermatophyta</taxon>
        <taxon>Magnoliopsida</taxon>
        <taxon>eudicotyledons</taxon>
        <taxon>Gunneridae</taxon>
        <taxon>Pentapetalae</taxon>
        <taxon>asterids</taxon>
        <taxon>lamiids</taxon>
        <taxon>Lamiales</taxon>
        <taxon>Lamiaceae</taxon>
        <taxon>Nepetoideae</taxon>
        <taxon>Mentheae</taxon>
        <taxon>Salviinae</taxon>
        <taxon>Salvia</taxon>
        <taxon>Salvia subgen. Calosphace</taxon>
        <taxon>core Calosphace</taxon>
    </lineage>
</organism>
<reference evidence="6" key="1">
    <citation type="submission" date="2018-01" db="EMBL/GenBank/DDBJ databases">
        <authorList>
            <person name="Mao J.F."/>
        </authorList>
    </citation>
    <scope>NUCLEOTIDE SEQUENCE</scope>
    <source>
        <strain evidence="6">Huo1</strain>
        <tissue evidence="6">Leaf</tissue>
    </source>
</reference>
<dbReference type="PROSITE" id="PS50966">
    <property type="entry name" value="ZF_SWIM"/>
    <property type="match status" value="1"/>
</dbReference>
<keyword evidence="7" id="KW-1185">Reference proteome</keyword>
<accession>A0A8X8Z1M0</accession>
<dbReference type="EMBL" id="PNBA02000020">
    <property type="protein sequence ID" value="KAG6388842.1"/>
    <property type="molecule type" value="Genomic_DNA"/>
</dbReference>
<gene>
    <name evidence="6" type="ORF">SASPL_150278</name>
</gene>
<comment type="caution">
    <text evidence="6">The sequence shown here is derived from an EMBL/GenBank/DDBJ whole genome shotgun (WGS) entry which is preliminary data.</text>
</comment>
<dbReference type="SMART" id="SM00575">
    <property type="entry name" value="ZnF_PMZ"/>
    <property type="match status" value="1"/>
</dbReference>
<name>A0A8X8Z1M0_SALSN</name>
<evidence type="ECO:0000313" key="6">
    <source>
        <dbReference type="EMBL" id="KAG6388842.1"/>
    </source>
</evidence>
<keyword evidence="2 4" id="KW-0863">Zinc-finger</keyword>
<evidence type="ECO:0000313" key="7">
    <source>
        <dbReference type="Proteomes" id="UP000298416"/>
    </source>
</evidence>
<evidence type="ECO:0000256" key="3">
    <source>
        <dbReference type="ARBA" id="ARBA00022833"/>
    </source>
</evidence>
<dbReference type="GO" id="GO:0008270">
    <property type="term" value="F:zinc ion binding"/>
    <property type="evidence" value="ECO:0007669"/>
    <property type="project" value="UniProtKB-KW"/>
</dbReference>
<dbReference type="InterPro" id="IPR006564">
    <property type="entry name" value="Znf_PMZ"/>
</dbReference>
<sequence>MAASAQLNPIDLVEMPINQTPMSDVAPIQDYPVEMPINHTPSSPEDISFDASSPITDDIVESEGMSTEDDIQYYEVDDLYEKTWTVTFCADDDSYQCSCKLFERIGKICSHIFFILKNNHVKLIPDTLFGGRWLKTPLMKATHGVLSKEDMTYAFADEKKMAIKKLYSSFFELVQAVESDIEKIHAATALIDDAKKVL</sequence>
<evidence type="ECO:0000256" key="4">
    <source>
        <dbReference type="PROSITE-ProRule" id="PRU00325"/>
    </source>
</evidence>